<evidence type="ECO:0000256" key="3">
    <source>
        <dbReference type="ARBA" id="ARBA00023136"/>
    </source>
</evidence>
<dbReference type="Ensembl" id="ENSSAUT00010059616.1">
    <property type="protein sequence ID" value="ENSSAUP00010056760.1"/>
    <property type="gene ID" value="ENSSAUG00010023249.1"/>
</dbReference>
<keyword evidence="4" id="KW-0325">Glycoprotein</keyword>
<dbReference type="Gene3D" id="2.60.40.10">
    <property type="entry name" value="Immunoglobulins"/>
    <property type="match status" value="1"/>
</dbReference>
<dbReference type="SUPFAM" id="SSF48726">
    <property type="entry name" value="Immunoglobulin"/>
    <property type="match status" value="1"/>
</dbReference>
<feature type="compositionally biased region" description="Polar residues" evidence="5">
    <location>
        <begin position="397"/>
        <end position="410"/>
    </location>
</feature>
<reference evidence="8" key="1">
    <citation type="submission" date="2021-04" db="EMBL/GenBank/DDBJ databases">
        <authorList>
            <consortium name="Wellcome Sanger Institute Data Sharing"/>
        </authorList>
    </citation>
    <scope>NUCLEOTIDE SEQUENCE [LARGE SCALE GENOMIC DNA]</scope>
</reference>
<keyword evidence="6" id="KW-1133">Transmembrane helix</keyword>
<evidence type="ECO:0000256" key="7">
    <source>
        <dbReference type="SAM" id="SignalP"/>
    </source>
</evidence>
<evidence type="ECO:0000313" key="9">
    <source>
        <dbReference type="Proteomes" id="UP000472265"/>
    </source>
</evidence>
<proteinExistence type="predicted"/>
<gene>
    <name evidence="8" type="primary">LOC115576760</name>
</gene>
<dbReference type="RefSeq" id="XP_030265183.1">
    <property type="nucleotide sequence ID" value="XM_030409323.1"/>
</dbReference>
<keyword evidence="6" id="KW-0812">Transmembrane</keyword>
<sequence length="410" mass="44670">MPVSFIGTRMASLPLDLCVVTLLLTAMTAGKGEPTYGAVGGTAVLTPDSVDGPITSIVWKHNGDMAMNWYEGDEVESFRHFTDRGVLNTSTGALTIKGLARDDSGSYTPEINDKVKATKELRVISRVSKPSLSRQCDAENKYCVFTCEGNTTDAEPITFRWRASDYVFESSNVNVLHIWKDLSTEEAWKTVSSRATQGFQTDSIHWSEPSFKCMMENPVSYSGSDEVINPVAPPRSWGYVIFITIIVLAVLVIVLPCVICIVYKCRKGSCCKGTAQDKSMMLENGRITLRDPTPAASGETDNVTEGSALLQNGTEHTNHVTETPSMTAVKETPARDKTELLSVISETSEPDSTAAAREETEDSAGKTNGPEALSREEPPEDQPPADDDRADVPLTPSRKNSTYYQLTSSV</sequence>
<feature type="transmembrane region" description="Helical" evidence="6">
    <location>
        <begin position="237"/>
        <end position="263"/>
    </location>
</feature>
<dbReference type="InterPro" id="IPR036179">
    <property type="entry name" value="Ig-like_dom_sf"/>
</dbReference>
<evidence type="ECO:0000313" key="8">
    <source>
        <dbReference type="Ensembl" id="ENSSAUP00010056760.1"/>
    </source>
</evidence>
<dbReference type="GeneTree" id="ENSGT00610000086518"/>
<evidence type="ECO:0000256" key="5">
    <source>
        <dbReference type="SAM" id="MobiDB-lite"/>
    </source>
</evidence>
<reference evidence="8" key="3">
    <citation type="submission" date="2025-09" db="UniProtKB">
        <authorList>
            <consortium name="Ensembl"/>
        </authorList>
    </citation>
    <scope>IDENTIFICATION</scope>
</reference>
<feature type="region of interest" description="Disordered" evidence="5">
    <location>
        <begin position="313"/>
        <end position="410"/>
    </location>
</feature>
<dbReference type="GeneID" id="115576760"/>
<evidence type="ECO:0000256" key="1">
    <source>
        <dbReference type="ARBA" id="ARBA00004370"/>
    </source>
</evidence>
<dbReference type="InterPro" id="IPR013783">
    <property type="entry name" value="Ig-like_fold"/>
</dbReference>
<dbReference type="AlphaFoldDB" id="A0A671Y0R9"/>
<name>A0A671Y0R9_SPAAU</name>
<feature type="compositionally biased region" description="Polar residues" evidence="5">
    <location>
        <begin position="313"/>
        <end position="326"/>
    </location>
</feature>
<protein>
    <submittedName>
        <fullName evidence="8">Uncharacterized LOC115576760</fullName>
    </submittedName>
</protein>
<dbReference type="PANTHER" id="PTHR12080:SF125">
    <property type="entry name" value="CD48 ANTIGEN-LIKE"/>
    <property type="match status" value="1"/>
</dbReference>
<dbReference type="PANTHER" id="PTHR12080">
    <property type="entry name" value="SIGNALING LYMPHOCYTIC ACTIVATION MOLECULE"/>
    <property type="match status" value="1"/>
</dbReference>
<keyword evidence="9" id="KW-1185">Reference proteome</keyword>
<feature type="signal peptide" evidence="7">
    <location>
        <begin position="1"/>
        <end position="32"/>
    </location>
</feature>
<keyword evidence="2 7" id="KW-0732">Signal</keyword>
<keyword evidence="3 6" id="KW-0472">Membrane</keyword>
<organism evidence="8 9">
    <name type="scientific">Sparus aurata</name>
    <name type="common">Gilthead sea bream</name>
    <dbReference type="NCBI Taxonomy" id="8175"/>
    <lineage>
        <taxon>Eukaryota</taxon>
        <taxon>Metazoa</taxon>
        <taxon>Chordata</taxon>
        <taxon>Craniata</taxon>
        <taxon>Vertebrata</taxon>
        <taxon>Euteleostomi</taxon>
        <taxon>Actinopterygii</taxon>
        <taxon>Neopterygii</taxon>
        <taxon>Teleostei</taxon>
        <taxon>Neoteleostei</taxon>
        <taxon>Acanthomorphata</taxon>
        <taxon>Eupercaria</taxon>
        <taxon>Spariformes</taxon>
        <taxon>Sparidae</taxon>
        <taxon>Sparus</taxon>
    </lineage>
</organism>
<dbReference type="InterPro" id="IPR015631">
    <property type="entry name" value="CD2/SLAM_rcpt"/>
</dbReference>
<comment type="subcellular location">
    <subcellularLocation>
        <location evidence="1">Membrane</location>
    </subcellularLocation>
</comment>
<dbReference type="GO" id="GO:0016020">
    <property type="term" value="C:membrane"/>
    <property type="evidence" value="ECO:0007669"/>
    <property type="project" value="UniProtKB-SubCell"/>
</dbReference>
<evidence type="ECO:0000256" key="6">
    <source>
        <dbReference type="SAM" id="Phobius"/>
    </source>
</evidence>
<dbReference type="Proteomes" id="UP000472265">
    <property type="component" value="Chromosome 24"/>
</dbReference>
<dbReference type="InParanoid" id="A0A671Y0R9"/>
<dbReference type="OrthoDB" id="8741746at2759"/>
<evidence type="ECO:0000256" key="2">
    <source>
        <dbReference type="ARBA" id="ARBA00022729"/>
    </source>
</evidence>
<evidence type="ECO:0000256" key="4">
    <source>
        <dbReference type="ARBA" id="ARBA00023180"/>
    </source>
</evidence>
<accession>A0A671Y0R9</accession>
<feature type="chain" id="PRO_5025621897" evidence="7">
    <location>
        <begin position="33"/>
        <end position="410"/>
    </location>
</feature>
<reference evidence="8" key="2">
    <citation type="submission" date="2025-08" db="UniProtKB">
        <authorList>
            <consortium name="Ensembl"/>
        </authorList>
    </citation>
    <scope>IDENTIFICATION</scope>
</reference>